<feature type="compositionally biased region" description="Low complexity" evidence="1">
    <location>
        <begin position="136"/>
        <end position="154"/>
    </location>
</feature>
<gene>
    <name evidence="2" type="ORF">BJ085DRAFT_35006</name>
</gene>
<dbReference type="Proteomes" id="UP000268162">
    <property type="component" value="Unassembled WGS sequence"/>
</dbReference>
<feature type="region of interest" description="Disordered" evidence="1">
    <location>
        <begin position="49"/>
        <end position="73"/>
    </location>
</feature>
<protein>
    <submittedName>
        <fullName evidence="2">Uncharacterized protein</fullName>
    </submittedName>
</protein>
<evidence type="ECO:0000313" key="3">
    <source>
        <dbReference type="Proteomes" id="UP000268162"/>
    </source>
</evidence>
<dbReference type="EMBL" id="ML003403">
    <property type="protein sequence ID" value="RKP34020.1"/>
    <property type="molecule type" value="Genomic_DNA"/>
</dbReference>
<feature type="non-terminal residue" evidence="2">
    <location>
        <position position="1"/>
    </location>
</feature>
<evidence type="ECO:0000256" key="1">
    <source>
        <dbReference type="SAM" id="MobiDB-lite"/>
    </source>
</evidence>
<feature type="compositionally biased region" description="Low complexity" evidence="1">
    <location>
        <begin position="107"/>
        <end position="123"/>
    </location>
</feature>
<proteinExistence type="predicted"/>
<dbReference type="AlphaFoldDB" id="A0A4P9ZNW6"/>
<organism evidence="2 3">
    <name type="scientific">Dimargaris cristalligena</name>
    <dbReference type="NCBI Taxonomy" id="215637"/>
    <lineage>
        <taxon>Eukaryota</taxon>
        <taxon>Fungi</taxon>
        <taxon>Fungi incertae sedis</taxon>
        <taxon>Zoopagomycota</taxon>
        <taxon>Kickxellomycotina</taxon>
        <taxon>Dimargaritomycetes</taxon>
        <taxon>Dimargaritales</taxon>
        <taxon>Dimargaritaceae</taxon>
        <taxon>Dimargaris</taxon>
    </lineage>
</organism>
<sequence length="154" mass="15526">ASTAQSTTTLVDSANDNCDDLLSILADKAISEAPSSFMTTAPVPVPSVSPTHLDHITNGSVSASPLSTTLSPFPTSRTVAVVDEREILRSSADINAATALPLLSVNSSADNSASNSEANSVDEPPYSGSDASPANSLSTSSIHSSSSASVMQSS</sequence>
<feature type="compositionally biased region" description="Polar residues" evidence="1">
    <location>
        <begin position="57"/>
        <end position="73"/>
    </location>
</feature>
<reference evidence="3" key="1">
    <citation type="journal article" date="2018" name="Nat. Microbiol.">
        <title>Leveraging single-cell genomics to expand the fungal tree of life.</title>
        <authorList>
            <person name="Ahrendt S.R."/>
            <person name="Quandt C.A."/>
            <person name="Ciobanu D."/>
            <person name="Clum A."/>
            <person name="Salamov A."/>
            <person name="Andreopoulos B."/>
            <person name="Cheng J.F."/>
            <person name="Woyke T."/>
            <person name="Pelin A."/>
            <person name="Henrissat B."/>
            <person name="Reynolds N.K."/>
            <person name="Benny G.L."/>
            <person name="Smith M.E."/>
            <person name="James T.Y."/>
            <person name="Grigoriev I.V."/>
        </authorList>
    </citation>
    <scope>NUCLEOTIDE SEQUENCE [LARGE SCALE GENOMIC DNA]</scope>
    <source>
        <strain evidence="3">RSA 468</strain>
    </source>
</reference>
<feature type="region of interest" description="Disordered" evidence="1">
    <location>
        <begin position="107"/>
        <end position="154"/>
    </location>
</feature>
<accession>A0A4P9ZNW6</accession>
<name>A0A4P9ZNW6_9FUNG</name>
<evidence type="ECO:0000313" key="2">
    <source>
        <dbReference type="EMBL" id="RKP34020.1"/>
    </source>
</evidence>
<keyword evidence="3" id="KW-1185">Reference proteome</keyword>